<gene>
    <name evidence="2" type="ORF">UY67_C0013G0001</name>
</gene>
<organism evidence="2 3">
    <name type="scientific">Candidatus Kaiserbacteria bacterium GW2011_GWA2_52_12</name>
    <dbReference type="NCBI Taxonomy" id="1618671"/>
    <lineage>
        <taxon>Bacteria</taxon>
        <taxon>Candidatus Kaiseribacteriota</taxon>
    </lineage>
</organism>
<accession>A0A0G1WZE4</accession>
<proteinExistence type="predicted"/>
<comment type="caution">
    <text evidence="2">The sequence shown here is derived from an EMBL/GenBank/DDBJ whole genome shotgun (WGS) entry which is preliminary data.</text>
</comment>
<protein>
    <submittedName>
        <fullName evidence="2">Uncharacterized protein</fullName>
    </submittedName>
</protein>
<evidence type="ECO:0000313" key="2">
    <source>
        <dbReference type="EMBL" id="KKW23990.1"/>
    </source>
</evidence>
<sequence length="114" mass="12457">MTSQRLRYRFASVLLFATLVVTFAAPRAAHAFPFGGAIGQIIFCYNNAIWANVGPPRGGQFIWTPTTKTYMFGPPRHSGQWLLGLAAPPYFCVVSIDPVIVYAGILITMMGSSQ</sequence>
<dbReference type="EMBL" id="LCQW01000013">
    <property type="protein sequence ID" value="KKW23990.1"/>
    <property type="molecule type" value="Genomic_DNA"/>
</dbReference>
<keyword evidence="1" id="KW-0732">Signal</keyword>
<evidence type="ECO:0000256" key="1">
    <source>
        <dbReference type="SAM" id="SignalP"/>
    </source>
</evidence>
<dbReference type="AlphaFoldDB" id="A0A0G1WZE4"/>
<name>A0A0G1WZE4_9BACT</name>
<dbReference type="Proteomes" id="UP000034273">
    <property type="component" value="Unassembled WGS sequence"/>
</dbReference>
<evidence type="ECO:0000313" key="3">
    <source>
        <dbReference type="Proteomes" id="UP000034273"/>
    </source>
</evidence>
<feature type="signal peptide" evidence="1">
    <location>
        <begin position="1"/>
        <end position="31"/>
    </location>
</feature>
<reference evidence="2 3" key="1">
    <citation type="journal article" date="2015" name="Nature">
        <title>rRNA introns, odd ribosomes, and small enigmatic genomes across a large radiation of phyla.</title>
        <authorList>
            <person name="Brown C.T."/>
            <person name="Hug L.A."/>
            <person name="Thomas B.C."/>
            <person name="Sharon I."/>
            <person name="Castelle C.J."/>
            <person name="Singh A."/>
            <person name="Wilkins M.J."/>
            <person name="Williams K.H."/>
            <person name="Banfield J.F."/>
        </authorList>
    </citation>
    <scope>NUCLEOTIDE SEQUENCE [LARGE SCALE GENOMIC DNA]</scope>
</reference>
<feature type="chain" id="PRO_5002540609" evidence="1">
    <location>
        <begin position="32"/>
        <end position="114"/>
    </location>
</feature>